<feature type="binding site" evidence="12">
    <location>
        <position position="228"/>
    </location>
    <ligand>
        <name>ATP</name>
        <dbReference type="ChEBI" id="CHEBI:30616"/>
    </ligand>
</feature>
<comment type="subcellular location">
    <subcellularLocation>
        <location evidence="12">Cytoplasm</location>
    </subcellularLocation>
</comment>
<feature type="binding site" evidence="12">
    <location>
        <position position="607"/>
    </location>
    <ligand>
        <name>acetyl-CoA</name>
        <dbReference type="ChEBI" id="CHEBI:57288"/>
    </ligand>
</feature>
<evidence type="ECO:0000259" key="13">
    <source>
        <dbReference type="Pfam" id="PF05127"/>
    </source>
</evidence>
<comment type="similarity">
    <text evidence="12">Belongs to the TmcA family.</text>
</comment>
<name>A0A7C4D3G6_THEPE</name>
<dbReference type="PANTHER" id="PTHR10925:SF5">
    <property type="entry name" value="RNA CYTIDINE ACETYLTRANSFERASE"/>
    <property type="match status" value="1"/>
</dbReference>
<dbReference type="GO" id="GO:0005524">
    <property type="term" value="F:ATP binding"/>
    <property type="evidence" value="ECO:0007669"/>
    <property type="project" value="UniProtKB-UniRule"/>
</dbReference>
<dbReference type="GO" id="GO:1904812">
    <property type="term" value="P:rRNA acetylation involved in maturation of SSU-rRNA"/>
    <property type="evidence" value="ECO:0007669"/>
    <property type="project" value="TreeGrafter"/>
</dbReference>
<evidence type="ECO:0000256" key="2">
    <source>
        <dbReference type="ARBA" id="ARBA00022555"/>
    </source>
</evidence>
<gene>
    <name evidence="12" type="primary">tmcA</name>
    <name evidence="16" type="ORF">ENU21_03445</name>
</gene>
<evidence type="ECO:0000259" key="15">
    <source>
        <dbReference type="Pfam" id="PF13718"/>
    </source>
</evidence>
<dbReference type="GO" id="GO:0051392">
    <property type="term" value="F:tRNA cytidine N4-acetyltransferase activity"/>
    <property type="evidence" value="ECO:0007669"/>
    <property type="project" value="UniProtKB-UniRule"/>
</dbReference>
<dbReference type="InterPro" id="IPR000182">
    <property type="entry name" value="GNAT_dom"/>
</dbReference>
<dbReference type="GO" id="GO:0051391">
    <property type="term" value="P:tRNA acetylation"/>
    <property type="evidence" value="ECO:0007669"/>
    <property type="project" value="UniProtKB-UniRule"/>
</dbReference>
<dbReference type="GO" id="GO:0002101">
    <property type="term" value="P:tRNA wobble cytosine modification"/>
    <property type="evidence" value="ECO:0007669"/>
    <property type="project" value="UniProtKB-UniRule"/>
</dbReference>
<feature type="binding site" evidence="12">
    <location>
        <position position="600"/>
    </location>
    <ligand>
        <name>acetyl-CoA</name>
        <dbReference type="ChEBI" id="CHEBI:57288"/>
    </ligand>
</feature>
<organism evidence="16">
    <name type="scientific">Thermofilum pendens</name>
    <dbReference type="NCBI Taxonomy" id="2269"/>
    <lineage>
        <taxon>Archaea</taxon>
        <taxon>Thermoproteota</taxon>
        <taxon>Thermoprotei</taxon>
        <taxon>Thermofilales</taxon>
        <taxon>Thermofilaceae</taxon>
        <taxon>Thermofilum</taxon>
    </lineage>
</organism>
<comment type="catalytic activity">
    <reaction evidence="11">
        <text>a cytidine in mRNA + acetyl-CoA + ATP + H2O = an N(4)-acetylcytidine in mRNA + ADP + phosphate + CoA + H(+)</text>
        <dbReference type="Rhea" id="RHEA:58480"/>
        <dbReference type="Rhea" id="RHEA-COMP:15145"/>
        <dbReference type="Rhea" id="RHEA-COMP:15146"/>
        <dbReference type="ChEBI" id="CHEBI:15377"/>
        <dbReference type="ChEBI" id="CHEBI:15378"/>
        <dbReference type="ChEBI" id="CHEBI:30616"/>
        <dbReference type="ChEBI" id="CHEBI:43474"/>
        <dbReference type="ChEBI" id="CHEBI:57287"/>
        <dbReference type="ChEBI" id="CHEBI:57288"/>
        <dbReference type="ChEBI" id="CHEBI:74900"/>
        <dbReference type="ChEBI" id="CHEBI:82748"/>
        <dbReference type="ChEBI" id="CHEBI:456216"/>
    </reaction>
</comment>
<dbReference type="InterPro" id="IPR027417">
    <property type="entry name" value="P-loop_NTPase"/>
</dbReference>
<feature type="domain" description="N-acetyltransferase" evidence="15">
    <location>
        <begin position="582"/>
        <end position="634"/>
    </location>
</feature>
<evidence type="ECO:0000256" key="9">
    <source>
        <dbReference type="ARBA" id="ARBA00049883"/>
    </source>
</evidence>
<evidence type="ECO:0000256" key="5">
    <source>
        <dbReference type="ARBA" id="ARBA00022741"/>
    </source>
</evidence>
<dbReference type="GO" id="GO:1990883">
    <property type="term" value="F:18S rRNA cytidine N-acetyltransferase activity"/>
    <property type="evidence" value="ECO:0007669"/>
    <property type="project" value="TreeGrafter"/>
</dbReference>
<comment type="function">
    <text evidence="12">Catalyzes the formation of N(4)-acetylcytidine (ac(4)C) at the wobble position of tRNA(Met), by using acetyl-CoA as an acetyl donor and ATP (or GTP).</text>
</comment>
<evidence type="ECO:0000256" key="4">
    <source>
        <dbReference type="ARBA" id="ARBA00022694"/>
    </source>
</evidence>
<keyword evidence="4 12" id="KW-0819">tRNA processing</keyword>
<dbReference type="GO" id="GO:0005737">
    <property type="term" value="C:cytoplasm"/>
    <property type="evidence" value="ECO:0007669"/>
    <property type="project" value="UniProtKB-SubCell"/>
</dbReference>
<dbReference type="Pfam" id="PF13718">
    <property type="entry name" value="GNAT_acetyltr_2"/>
    <property type="match status" value="2"/>
</dbReference>
<comment type="caution">
    <text evidence="16">The sequence shown here is derived from an EMBL/GenBank/DDBJ whole genome shotgun (WGS) entry which is preliminary data.</text>
</comment>
<evidence type="ECO:0000256" key="3">
    <source>
        <dbReference type="ARBA" id="ARBA00022679"/>
    </source>
</evidence>
<dbReference type="Pfam" id="PF05127">
    <property type="entry name" value="NAT10_TcmA_helicase"/>
    <property type="match status" value="1"/>
</dbReference>
<dbReference type="AlphaFoldDB" id="A0A7C4D3G6"/>
<evidence type="ECO:0000256" key="8">
    <source>
        <dbReference type="ARBA" id="ARBA00023315"/>
    </source>
</evidence>
<protein>
    <recommendedName>
        <fullName evidence="12">tRNA(Met) cytidine acetyltransferase TmcA</fullName>
        <ecNumber evidence="12">2.3.1.193</ecNumber>
    </recommendedName>
</protein>
<dbReference type="Gene3D" id="3.40.50.300">
    <property type="entry name" value="P-loop containing nucleotide triphosphate hydrolases"/>
    <property type="match status" value="1"/>
</dbReference>
<dbReference type="GO" id="GO:0000049">
    <property type="term" value="F:tRNA binding"/>
    <property type="evidence" value="ECO:0007669"/>
    <property type="project" value="UniProtKB-UniRule"/>
</dbReference>
<keyword evidence="1 12" id="KW-0963">Cytoplasm</keyword>
<dbReference type="EC" id="2.3.1.193" evidence="12"/>
<sequence>MPLIPEEHLAEVREELVSAAKLGHRRMLVITSEDDSKLVTAALDFLYEVRDLVARDPVLYTYHAFYSDGAMRKELFSRGAPKEVEVEYVSYHELDRILGRTYSACVADLVNNLEPNDLGRIMGVVRGGGLYILLIPPFKKIPEVVTRFQLNLVTPGYTVRDVRKLFEKRFLQKLLQHEGIAIYDADAKMFLRKYSPTTYVEPGKRTLLFPEKSRIPARVYKMALTQDQVEVLKLLERFYEKREGRKLVLVLTADRGRGKSSVVGIGVGWLAHRLRRAKGRCRVVLTAPSELNVQEVFRFSRRVLEMYKHPLEIEEKGENVVALHSKGIELEYLPPVEAAKARGDILLVDEAASISVPLLFKMLERFDKIVFSSTIHGYEGAGRGFSVRFLRRLRSEPDVEVLEYEMSEPIRYAQGDPIEKWVFDTLLLDAEPAALTEEDFKDIEAMKVTYYSPGEDFFLDREDELRQFFGIYVLSHYRNNPNDLGMIMNAPHHFARMLKTPSGKVVVSMELAVEGGMDGETVKASARGAWIMGNIIPDRLIKHYKVLDFGELRGIRVVRIATHPAVMRRGLGSLALQMLEKEAESRGLDWVGAGFGVTEELLRFWVRNGYIPVHMSPEKNPVSGEYSVLVIKPLSERAKRLVSVFAREFREKILGSLATPYFDLETGSALLLLESLPSEDAVLQLRLLQVARFLMYAWSDMTAENCMDVLVELAKHYFRAKIRPELTRRQKLLLVAKVLQAKSWHMVCSELGMSLQEATSELKNIAKAFSEVYLGVRSEKEAEKYFYLTLTALQADSSFYAQGGQ</sequence>
<dbReference type="InterPro" id="IPR016181">
    <property type="entry name" value="Acyl_CoA_acyltransferase"/>
</dbReference>
<dbReference type="SUPFAM" id="SSF55729">
    <property type="entry name" value="Acyl-CoA N-acyltransferases (Nat)"/>
    <property type="match status" value="1"/>
</dbReference>
<comment type="catalytic activity">
    <reaction evidence="12">
        <text>cytidine(34) in elongator tRNA(Met) + acetyl-CoA + ATP + H2O = N(4)-acetylcytidine(34) in elongator tRNA(Met) + ADP + phosphate + CoA + H(+)</text>
        <dbReference type="Rhea" id="RHEA:43788"/>
        <dbReference type="Rhea" id="RHEA-COMP:10693"/>
        <dbReference type="Rhea" id="RHEA-COMP:10694"/>
        <dbReference type="ChEBI" id="CHEBI:15377"/>
        <dbReference type="ChEBI" id="CHEBI:15378"/>
        <dbReference type="ChEBI" id="CHEBI:30616"/>
        <dbReference type="ChEBI" id="CHEBI:43474"/>
        <dbReference type="ChEBI" id="CHEBI:57287"/>
        <dbReference type="ChEBI" id="CHEBI:57288"/>
        <dbReference type="ChEBI" id="CHEBI:74900"/>
        <dbReference type="ChEBI" id="CHEBI:82748"/>
        <dbReference type="ChEBI" id="CHEBI:456216"/>
        <dbReference type="EC" id="2.3.1.193"/>
    </reaction>
</comment>
<dbReference type="HAMAP" id="MF_01886">
    <property type="entry name" value="tRNA_acetyltr_TmcA"/>
    <property type="match status" value="1"/>
</dbReference>
<evidence type="ECO:0000259" key="14">
    <source>
        <dbReference type="Pfam" id="PF08351"/>
    </source>
</evidence>
<keyword evidence="5 12" id="KW-0547">Nucleotide-binding</keyword>
<keyword evidence="8 12" id="KW-0012">Acyltransferase</keyword>
<dbReference type="InterPro" id="IPR024914">
    <property type="entry name" value="tRNA_acetyltr_TmcA"/>
</dbReference>
<dbReference type="InterPro" id="IPR013562">
    <property type="entry name" value="TmcA/NAT10_N"/>
</dbReference>
<dbReference type="InterPro" id="IPR032672">
    <property type="entry name" value="TmcA/NAT10/Kre33"/>
</dbReference>
<evidence type="ECO:0000256" key="10">
    <source>
        <dbReference type="ARBA" id="ARBA00049889"/>
    </source>
</evidence>
<feature type="domain" description="TmcA/NAT10 N-terminal" evidence="14">
    <location>
        <begin position="7"/>
        <end position="185"/>
    </location>
</feature>
<comment type="catalytic activity">
    <reaction evidence="9">
        <text>a cytidine in tRNA + acetyl-CoA + ATP + H2O = an N(4)-acetylcytidine in tRNA + ADP + phosphate + CoA + H(+)</text>
        <dbReference type="Rhea" id="RHEA:53876"/>
        <dbReference type="Rhea" id="RHEA-COMP:13670"/>
        <dbReference type="Rhea" id="RHEA-COMP:13671"/>
        <dbReference type="ChEBI" id="CHEBI:15377"/>
        <dbReference type="ChEBI" id="CHEBI:15378"/>
        <dbReference type="ChEBI" id="CHEBI:30616"/>
        <dbReference type="ChEBI" id="CHEBI:43474"/>
        <dbReference type="ChEBI" id="CHEBI:57287"/>
        <dbReference type="ChEBI" id="CHEBI:57288"/>
        <dbReference type="ChEBI" id="CHEBI:74900"/>
        <dbReference type="ChEBI" id="CHEBI:82748"/>
        <dbReference type="ChEBI" id="CHEBI:456216"/>
    </reaction>
</comment>
<comment type="catalytic activity">
    <reaction evidence="10">
        <text>a cytidine in RNA + acetyl-CoA + ATP + H2O = an N(4)-acetylcytidine in RNA + ADP + phosphate + CoA + H(+)</text>
        <dbReference type="Rhea" id="RHEA:82211"/>
        <dbReference type="Rhea" id="RHEA-COMP:15704"/>
        <dbReference type="Rhea" id="RHEA-COMP:19834"/>
        <dbReference type="ChEBI" id="CHEBI:15377"/>
        <dbReference type="ChEBI" id="CHEBI:15378"/>
        <dbReference type="ChEBI" id="CHEBI:30616"/>
        <dbReference type="ChEBI" id="CHEBI:43474"/>
        <dbReference type="ChEBI" id="CHEBI:57287"/>
        <dbReference type="ChEBI" id="CHEBI:57288"/>
        <dbReference type="ChEBI" id="CHEBI:74900"/>
        <dbReference type="ChEBI" id="CHEBI:82748"/>
        <dbReference type="ChEBI" id="CHEBI:456216"/>
    </reaction>
</comment>
<evidence type="ECO:0000256" key="11">
    <source>
        <dbReference type="ARBA" id="ARBA00049914"/>
    </source>
</evidence>
<evidence type="ECO:0000256" key="7">
    <source>
        <dbReference type="ARBA" id="ARBA00022884"/>
    </source>
</evidence>
<evidence type="ECO:0000313" key="16">
    <source>
        <dbReference type="EMBL" id="HGM46796.1"/>
    </source>
</evidence>
<evidence type="ECO:0000256" key="1">
    <source>
        <dbReference type="ARBA" id="ARBA00022490"/>
    </source>
</evidence>
<dbReference type="Gene3D" id="3.40.630.30">
    <property type="match status" value="1"/>
</dbReference>
<feature type="binding site" evidence="12">
    <location>
        <position position="411"/>
    </location>
    <ligand>
        <name>ATP</name>
        <dbReference type="ChEBI" id="CHEBI:30616"/>
    </ligand>
</feature>
<feature type="domain" description="N-acetyltransferase" evidence="15">
    <location>
        <begin position="468"/>
        <end position="581"/>
    </location>
</feature>
<proteinExistence type="inferred from homology"/>
<dbReference type="Pfam" id="PF08351">
    <property type="entry name" value="TmcA_N"/>
    <property type="match status" value="1"/>
</dbReference>
<dbReference type="EMBL" id="DTBQ01000096">
    <property type="protein sequence ID" value="HGM46796.1"/>
    <property type="molecule type" value="Genomic_DNA"/>
</dbReference>
<feature type="domain" description="TcmA/NAT10 helicase" evidence="13">
    <location>
        <begin position="250"/>
        <end position="429"/>
    </location>
</feature>
<dbReference type="InterPro" id="IPR007807">
    <property type="entry name" value="TcmA/NAT10_helicase"/>
</dbReference>
<comment type="caution">
    <text evidence="12">Lacks conserved residue(s) required for the propagation of feature annotation.</text>
</comment>
<keyword evidence="7 12" id="KW-0694">RNA-binding</keyword>
<dbReference type="SUPFAM" id="SSF52540">
    <property type="entry name" value="P-loop containing nucleoside triphosphate hydrolases"/>
    <property type="match status" value="1"/>
</dbReference>
<dbReference type="PANTHER" id="PTHR10925">
    <property type="entry name" value="N-ACETYLTRANSFERASE 10"/>
    <property type="match status" value="1"/>
</dbReference>
<evidence type="ECO:0000256" key="12">
    <source>
        <dbReference type="HAMAP-Rule" id="MF_01886"/>
    </source>
</evidence>
<dbReference type="Gene3D" id="3.40.50.11040">
    <property type="match status" value="1"/>
</dbReference>
<reference evidence="16" key="1">
    <citation type="journal article" date="2020" name="mSystems">
        <title>Genome- and Community-Level Interaction Insights into Carbon Utilization and Element Cycling Functions of Hydrothermarchaeota in Hydrothermal Sediment.</title>
        <authorList>
            <person name="Zhou Z."/>
            <person name="Liu Y."/>
            <person name="Xu W."/>
            <person name="Pan J."/>
            <person name="Luo Z.H."/>
            <person name="Li M."/>
        </authorList>
    </citation>
    <scope>NUCLEOTIDE SEQUENCE</scope>
    <source>
        <strain evidence="16">SpSt-649</strain>
    </source>
</reference>
<evidence type="ECO:0000256" key="6">
    <source>
        <dbReference type="ARBA" id="ARBA00022840"/>
    </source>
</evidence>
<keyword evidence="3 12" id="KW-0808">Transferase</keyword>
<feature type="binding site" evidence="12">
    <location>
        <begin position="560"/>
        <end position="562"/>
    </location>
    <ligand>
        <name>acetyl-CoA</name>
        <dbReference type="ChEBI" id="CHEBI:57288"/>
    </ligand>
</feature>
<keyword evidence="2 12" id="KW-0820">tRNA-binding</keyword>
<accession>A0A7C4D3G6</accession>
<keyword evidence="6 12" id="KW-0067">ATP-binding</keyword>